<name>A0A285JNX1_9ACTN</name>
<keyword evidence="4" id="KW-1185">Reference proteome</keyword>
<dbReference type="EMBL" id="OBDY01000023">
    <property type="protein sequence ID" value="SNY61999.1"/>
    <property type="molecule type" value="Genomic_DNA"/>
</dbReference>
<protein>
    <submittedName>
        <fullName evidence="3">LytR cell envelope-related transcriptional attenuator</fullName>
    </submittedName>
</protein>
<sequence>MPRSVHDRLHDLEIDVRDLKPLPAAEIRARGRTRSRRQKAAVAAAAAAVVAATAGITLGWPRQQLPAPVADRPTTPGLTCDLSLPSNPADVQVRVVDGGAASTRLATAAAQLRARTFTVLDGTTGPRPTTPATLVYGPASIGSAAVLRAMVYGATTLQFDPNRPGETIDLILGPSFTRLATTTEMNQNLATAGEPTAPPECAGR</sequence>
<feature type="transmembrane region" description="Helical" evidence="1">
    <location>
        <begin position="40"/>
        <end position="60"/>
    </location>
</feature>
<dbReference type="AlphaFoldDB" id="A0A285JNX1"/>
<reference evidence="4" key="1">
    <citation type="submission" date="2017-09" db="EMBL/GenBank/DDBJ databases">
        <authorList>
            <person name="Varghese N."/>
            <person name="Submissions S."/>
        </authorList>
    </citation>
    <scope>NUCLEOTIDE SEQUENCE [LARGE SCALE GENOMIC DNA]</scope>
    <source>
        <strain evidence="4">CGMCC 4.6857</strain>
    </source>
</reference>
<dbReference type="InterPro" id="IPR027381">
    <property type="entry name" value="LytR/CpsA/Psr_C"/>
</dbReference>
<keyword evidence="1" id="KW-1133">Transmembrane helix</keyword>
<evidence type="ECO:0000313" key="3">
    <source>
        <dbReference type="EMBL" id="SNY61999.1"/>
    </source>
</evidence>
<dbReference type="Proteomes" id="UP000219612">
    <property type="component" value="Unassembled WGS sequence"/>
</dbReference>
<keyword evidence="1" id="KW-0812">Transmembrane</keyword>
<accession>A0A285JNX1</accession>
<keyword evidence="1" id="KW-0472">Membrane</keyword>
<evidence type="ECO:0000313" key="4">
    <source>
        <dbReference type="Proteomes" id="UP000219612"/>
    </source>
</evidence>
<gene>
    <name evidence="3" type="ORF">SAMN05421748_12360</name>
</gene>
<proteinExistence type="predicted"/>
<feature type="domain" description="LytR/CpsA/Psr regulator C-terminal" evidence="2">
    <location>
        <begin position="90"/>
        <end position="176"/>
    </location>
</feature>
<evidence type="ECO:0000256" key="1">
    <source>
        <dbReference type="SAM" id="Phobius"/>
    </source>
</evidence>
<evidence type="ECO:0000259" key="2">
    <source>
        <dbReference type="Pfam" id="PF13399"/>
    </source>
</evidence>
<organism evidence="3 4">
    <name type="scientific">Paractinoplanes atraurantiacus</name>
    <dbReference type="NCBI Taxonomy" id="1036182"/>
    <lineage>
        <taxon>Bacteria</taxon>
        <taxon>Bacillati</taxon>
        <taxon>Actinomycetota</taxon>
        <taxon>Actinomycetes</taxon>
        <taxon>Micromonosporales</taxon>
        <taxon>Micromonosporaceae</taxon>
        <taxon>Paractinoplanes</taxon>
    </lineage>
</organism>
<dbReference type="Pfam" id="PF13399">
    <property type="entry name" value="LytR_C"/>
    <property type="match status" value="1"/>
</dbReference>